<proteinExistence type="predicted"/>
<evidence type="ECO:0000313" key="5">
    <source>
        <dbReference type="Proteomes" id="UP000134642"/>
    </source>
</evidence>
<dbReference type="PROSITE" id="PS50097">
    <property type="entry name" value="BTB"/>
    <property type="match status" value="1"/>
</dbReference>
<dbReference type="Pfam" id="PF07707">
    <property type="entry name" value="BACK"/>
    <property type="match status" value="1"/>
</dbReference>
<dbReference type="InterPro" id="IPR011333">
    <property type="entry name" value="SKP1/BTB/POZ_sf"/>
</dbReference>
<name>A0A075CLC5_9POXV</name>
<accession>A0A075CLC5</accession>
<dbReference type="Gene3D" id="3.30.710.10">
    <property type="entry name" value="Potassium Channel Kv1.1, Chain A"/>
    <property type="match status" value="1"/>
</dbReference>
<dbReference type="InterPro" id="IPR011705">
    <property type="entry name" value="BACK"/>
</dbReference>
<reference evidence="4 5" key="1">
    <citation type="journal article" date="2014" name="Vet. Microbiol.">
        <title>Complete genome sequence analysis of goatpox virus isolated from China shows high variation.</title>
        <authorList>
            <person name="Zeng X."/>
            <person name="Chi X."/>
            <person name="Li W."/>
            <person name="Hao W."/>
            <person name="Li M."/>
            <person name="Huang X."/>
            <person name="Huang Y."/>
            <person name="Rock D.L."/>
            <person name="Luo S."/>
            <person name="Wang S."/>
        </authorList>
    </citation>
    <scope>NUCLEOTIDE SEQUENCE [LARGE SCALE GENOMIC DNA]</scope>
    <source>
        <strain evidence="4">FZ</strain>
    </source>
</reference>
<dbReference type="SUPFAM" id="SSF117281">
    <property type="entry name" value="Kelch motif"/>
    <property type="match status" value="1"/>
</dbReference>
<dbReference type="EMBL" id="KC951854">
    <property type="protein sequence ID" value="AGZ95466.1"/>
    <property type="molecule type" value="Genomic_DNA"/>
</dbReference>
<dbReference type="InterPro" id="IPR056737">
    <property type="entry name" value="Beta-prop_ATRN-MKLN-like"/>
</dbReference>
<evidence type="ECO:0000256" key="2">
    <source>
        <dbReference type="ARBA" id="ARBA00022737"/>
    </source>
</evidence>
<evidence type="ECO:0000256" key="1">
    <source>
        <dbReference type="ARBA" id="ARBA00022441"/>
    </source>
</evidence>
<dbReference type="InterPro" id="IPR000210">
    <property type="entry name" value="BTB/POZ_dom"/>
</dbReference>
<dbReference type="Proteomes" id="UP000134642">
    <property type="component" value="Segment"/>
</dbReference>
<dbReference type="InterPro" id="IPR006652">
    <property type="entry name" value="Kelch_1"/>
</dbReference>
<dbReference type="SUPFAM" id="SSF54695">
    <property type="entry name" value="POZ domain"/>
    <property type="match status" value="1"/>
</dbReference>
<dbReference type="SMART" id="SM00875">
    <property type="entry name" value="BACK"/>
    <property type="match status" value="1"/>
</dbReference>
<dbReference type="InterPro" id="IPR015915">
    <property type="entry name" value="Kelch-typ_b-propeller"/>
</dbReference>
<keyword evidence="2" id="KW-0677">Repeat</keyword>
<dbReference type="PANTHER" id="PTHR45632">
    <property type="entry name" value="LD33804P"/>
    <property type="match status" value="1"/>
</dbReference>
<dbReference type="Gene3D" id="2.120.10.80">
    <property type="entry name" value="Kelch-type beta propeller"/>
    <property type="match status" value="1"/>
</dbReference>
<organism evidence="4 5">
    <name type="scientific">Goatpox virus FZ</name>
    <dbReference type="NCBI Taxonomy" id="1416740"/>
    <lineage>
        <taxon>Viruses</taxon>
        <taxon>Varidnaviria</taxon>
        <taxon>Bamfordvirae</taxon>
        <taxon>Nucleocytoviricota</taxon>
        <taxon>Pokkesviricetes</taxon>
        <taxon>Chitovirales</taxon>
        <taxon>Poxviridae</taxon>
        <taxon>Chordopoxvirinae</taxon>
        <taxon>Capripoxvirus</taxon>
        <taxon>Capripoxvirus goatpox</taxon>
        <taxon>Goatpox virus</taxon>
    </lineage>
</organism>
<protein>
    <submittedName>
        <fullName evidence="4">Kelch-like protein</fullName>
    </submittedName>
</protein>
<sequence length="552" mass="64929">MYSFYEQQRFCDVTLLFNNGKKSIKTHKIILSSCSDYFNVMFKNNFIENIIDEINIYIDIENDKSLDEVIKFMYLKKFNYSINNYKILKEMIFLANYFIMDNLVNLCIASIIKFVDVNNCIEIYKFSQYYGYKKLLSYTYDYIRCYIELIYNQNEFTTLTINDIMKLLSDKKTIVASENSVVEILLSWLTSQNSISCFEICKILKLIKIPFVTEEYFKKLQYHPKILYDEKCRELLRVKKNNNNNITPRASTLGSIIYISNSDDHSGGNPIFMSIYTYNFVTNEIKAIDNIQYANNFCSIFYNNIFYFINFSYRVKNSLVNDDFQSYNIITKEWGKIPKISDRKDFSIIIFNEKLYAIGGIKNGSVVSDVSFWDLKSSKWENAPPLIFPKSNMSLANDSEYIFAIGGKNHELLNNVERFDINSLKWDNVAPLPIPLYNSSAISYKKYIYVIGGKTYTDLPERYNIDPVDGSSKNLFMYNIEYNVWNELNMMIFTKVLPSLAIINNKIYVVGGDKNNLIEVYDMKKNYWYIFKKSFPKSLSKQENIFTNKVFL</sequence>
<dbReference type="PIRSF" id="PIRSF003716">
    <property type="entry name" value="VAC_F3L"/>
    <property type="match status" value="1"/>
</dbReference>
<dbReference type="Pfam" id="PF00651">
    <property type="entry name" value="BTB"/>
    <property type="match status" value="1"/>
</dbReference>
<keyword evidence="1" id="KW-0880">Kelch repeat</keyword>
<feature type="domain" description="BTB" evidence="3">
    <location>
        <begin position="11"/>
        <end position="82"/>
    </location>
</feature>
<dbReference type="InterPro" id="IPR024182">
    <property type="entry name" value="Vaccinia_A55R"/>
</dbReference>
<dbReference type="Pfam" id="PF24981">
    <property type="entry name" value="Beta-prop_ATRN-LZTR1"/>
    <property type="match status" value="1"/>
</dbReference>
<evidence type="ECO:0000259" key="3">
    <source>
        <dbReference type="PROSITE" id="PS50097"/>
    </source>
</evidence>
<dbReference type="PANTHER" id="PTHR45632:SF3">
    <property type="entry name" value="KELCH-LIKE PROTEIN 32"/>
    <property type="match status" value="1"/>
</dbReference>
<dbReference type="Gene3D" id="1.25.40.420">
    <property type="match status" value="1"/>
</dbReference>
<evidence type="ECO:0000313" key="4">
    <source>
        <dbReference type="EMBL" id="AGZ95466.1"/>
    </source>
</evidence>
<dbReference type="SMART" id="SM00612">
    <property type="entry name" value="Kelch"/>
    <property type="match status" value="4"/>
</dbReference>
<dbReference type="SMART" id="SM00225">
    <property type="entry name" value="BTB"/>
    <property type="match status" value="1"/>
</dbReference>
<gene>
    <name evidence="4" type="primary">GTPV144</name>
</gene>